<dbReference type="InterPro" id="IPR027417">
    <property type="entry name" value="P-loop_NTPase"/>
</dbReference>
<dbReference type="EC" id="3.6.4.13" evidence="1"/>
<dbReference type="AlphaFoldDB" id="A0AAD4ZLH8"/>
<gene>
    <name evidence="7" type="ORF">L3X38_003147</name>
</gene>
<reference evidence="7 8" key="1">
    <citation type="journal article" date="2022" name="G3 (Bethesda)">
        <title>Whole-genome sequence and methylome profiling of the almond [Prunus dulcis (Mill.) D.A. Webb] cultivar 'Nonpareil'.</title>
        <authorList>
            <person name="D'Amico-Willman K.M."/>
            <person name="Ouma W.Z."/>
            <person name="Meulia T."/>
            <person name="Sideli G.M."/>
            <person name="Gradziel T.M."/>
            <person name="Fresnedo-Ramirez J."/>
        </authorList>
    </citation>
    <scope>NUCLEOTIDE SEQUENCE [LARGE SCALE GENOMIC DNA]</scope>
    <source>
        <strain evidence="7">Clone GOH B32 T37-40</strain>
    </source>
</reference>
<organism evidence="7 8">
    <name type="scientific">Prunus dulcis</name>
    <name type="common">Almond</name>
    <name type="synonym">Amygdalus dulcis</name>
    <dbReference type="NCBI Taxonomy" id="3755"/>
    <lineage>
        <taxon>Eukaryota</taxon>
        <taxon>Viridiplantae</taxon>
        <taxon>Streptophyta</taxon>
        <taxon>Embryophyta</taxon>
        <taxon>Tracheophyta</taxon>
        <taxon>Spermatophyta</taxon>
        <taxon>Magnoliopsida</taxon>
        <taxon>eudicotyledons</taxon>
        <taxon>Gunneridae</taxon>
        <taxon>Pentapetalae</taxon>
        <taxon>rosids</taxon>
        <taxon>fabids</taxon>
        <taxon>Rosales</taxon>
        <taxon>Rosaceae</taxon>
        <taxon>Amygdaloideae</taxon>
        <taxon>Amygdaleae</taxon>
        <taxon>Prunus</taxon>
    </lineage>
</organism>
<dbReference type="GO" id="GO:0005524">
    <property type="term" value="F:ATP binding"/>
    <property type="evidence" value="ECO:0007669"/>
    <property type="project" value="UniProtKB-KW"/>
</dbReference>
<comment type="catalytic activity">
    <reaction evidence="6">
        <text>ATP + H2O = ADP + phosphate + H(+)</text>
        <dbReference type="Rhea" id="RHEA:13065"/>
        <dbReference type="ChEBI" id="CHEBI:15377"/>
        <dbReference type="ChEBI" id="CHEBI:15378"/>
        <dbReference type="ChEBI" id="CHEBI:30616"/>
        <dbReference type="ChEBI" id="CHEBI:43474"/>
        <dbReference type="ChEBI" id="CHEBI:456216"/>
        <dbReference type="EC" id="3.6.4.13"/>
    </reaction>
</comment>
<dbReference type="PANTHER" id="PTHR18934:SF99">
    <property type="entry name" value="ATP-DEPENDENT RNA HELICASE DHX37-RELATED"/>
    <property type="match status" value="1"/>
</dbReference>
<keyword evidence="8" id="KW-1185">Reference proteome</keyword>
<keyword evidence="4" id="KW-0347">Helicase</keyword>
<dbReference type="GO" id="GO:0005730">
    <property type="term" value="C:nucleolus"/>
    <property type="evidence" value="ECO:0007669"/>
    <property type="project" value="TreeGrafter"/>
</dbReference>
<dbReference type="GO" id="GO:0000462">
    <property type="term" value="P:maturation of SSU-rRNA from tricistronic rRNA transcript (SSU-rRNA, 5.8S rRNA, LSU-rRNA)"/>
    <property type="evidence" value="ECO:0007669"/>
    <property type="project" value="TreeGrafter"/>
</dbReference>
<accession>A0AAD4ZLH8</accession>
<keyword evidence="5" id="KW-0067">ATP-binding</keyword>
<evidence type="ECO:0000256" key="6">
    <source>
        <dbReference type="ARBA" id="ARBA00047984"/>
    </source>
</evidence>
<evidence type="ECO:0000256" key="5">
    <source>
        <dbReference type="ARBA" id="ARBA00022840"/>
    </source>
</evidence>
<dbReference type="GO" id="GO:0003723">
    <property type="term" value="F:RNA binding"/>
    <property type="evidence" value="ECO:0007669"/>
    <property type="project" value="TreeGrafter"/>
</dbReference>
<proteinExistence type="predicted"/>
<evidence type="ECO:0000313" key="7">
    <source>
        <dbReference type="EMBL" id="KAI5350256.1"/>
    </source>
</evidence>
<dbReference type="EMBL" id="JAJFAZ020000001">
    <property type="protein sequence ID" value="KAI5350256.1"/>
    <property type="molecule type" value="Genomic_DNA"/>
</dbReference>
<dbReference type="SUPFAM" id="SSF52540">
    <property type="entry name" value="P-loop containing nucleoside triphosphate hydrolases"/>
    <property type="match status" value="1"/>
</dbReference>
<dbReference type="PANTHER" id="PTHR18934">
    <property type="entry name" value="ATP-DEPENDENT RNA HELICASE"/>
    <property type="match status" value="1"/>
</dbReference>
<protein>
    <recommendedName>
        <fullName evidence="1">RNA helicase</fullName>
        <ecNumber evidence="1">3.6.4.13</ecNumber>
    </recommendedName>
</protein>
<dbReference type="Proteomes" id="UP001054821">
    <property type="component" value="Chromosome 1"/>
</dbReference>
<evidence type="ECO:0000313" key="8">
    <source>
        <dbReference type="Proteomes" id="UP001054821"/>
    </source>
</evidence>
<dbReference type="GO" id="GO:0003724">
    <property type="term" value="F:RNA helicase activity"/>
    <property type="evidence" value="ECO:0007669"/>
    <property type="project" value="UniProtKB-EC"/>
</dbReference>
<evidence type="ECO:0000256" key="1">
    <source>
        <dbReference type="ARBA" id="ARBA00012552"/>
    </source>
</evidence>
<dbReference type="Gene3D" id="3.40.50.300">
    <property type="entry name" value="P-loop containing nucleotide triphosphate hydrolases"/>
    <property type="match status" value="1"/>
</dbReference>
<keyword evidence="3" id="KW-0378">Hydrolase</keyword>
<keyword evidence="2" id="KW-0547">Nucleotide-binding</keyword>
<evidence type="ECO:0000256" key="3">
    <source>
        <dbReference type="ARBA" id="ARBA00022801"/>
    </source>
</evidence>
<name>A0AAD4ZLH8_PRUDU</name>
<evidence type="ECO:0000256" key="4">
    <source>
        <dbReference type="ARBA" id="ARBA00022806"/>
    </source>
</evidence>
<dbReference type="GO" id="GO:0016787">
    <property type="term" value="F:hydrolase activity"/>
    <property type="evidence" value="ECO:0007669"/>
    <property type="project" value="UniProtKB-KW"/>
</dbReference>
<comment type="caution">
    <text evidence="7">The sequence shown here is derived from an EMBL/GenBank/DDBJ whole genome shotgun (WGS) entry which is preliminary data.</text>
</comment>
<evidence type="ECO:0000256" key="2">
    <source>
        <dbReference type="ARBA" id="ARBA00022741"/>
    </source>
</evidence>
<sequence length="76" mass="8580">MVEQGIMEAVNDHSTVIICGETGCGKTTQFPQFLFEAGFGREVRFQVRYGKRVGESCSIKFMTDGIFHGNFRMTFC</sequence>